<accession>A0A4U1BZ57</accession>
<evidence type="ECO:0000313" key="2">
    <source>
        <dbReference type="Proteomes" id="UP000308181"/>
    </source>
</evidence>
<dbReference type="AlphaFoldDB" id="A0A4U1BZ57"/>
<dbReference type="Proteomes" id="UP000308181">
    <property type="component" value="Unassembled WGS sequence"/>
</dbReference>
<evidence type="ECO:0008006" key="3">
    <source>
        <dbReference type="Google" id="ProtNLM"/>
    </source>
</evidence>
<comment type="caution">
    <text evidence="1">The sequence shown here is derived from an EMBL/GenBank/DDBJ whole genome shotgun (WGS) entry which is preliminary data.</text>
</comment>
<sequence>MVLKPNHLSLEIPLFINEYKLFIESCCDFIKDVPEISSDFRKSAKFKLVIMELLTNAMKHSKTTSFIHVIKEKQQLVIKKIDYGKRFYFKDAITNKDYDFPINDFRSIEKIKASLGNNYELHLLVKSNCKVEFLKEEEVVYESVFDIPEHFGLKIIRQCSDSFHYHFDEAQNQNIFEVIFEI</sequence>
<name>A0A4U1BZ57_9SPHI</name>
<dbReference type="RefSeq" id="WP_136826513.1">
    <property type="nucleotide sequence ID" value="NZ_SWBP01000003.1"/>
</dbReference>
<proteinExistence type="predicted"/>
<dbReference type="EMBL" id="SWBP01000003">
    <property type="protein sequence ID" value="TKB97899.1"/>
    <property type="molecule type" value="Genomic_DNA"/>
</dbReference>
<gene>
    <name evidence="1" type="ORF">FA046_11160</name>
</gene>
<keyword evidence="2" id="KW-1185">Reference proteome</keyword>
<organism evidence="1 2">
    <name type="scientific">Pedobacter cryophilus</name>
    <dbReference type="NCBI Taxonomy" id="2571271"/>
    <lineage>
        <taxon>Bacteria</taxon>
        <taxon>Pseudomonadati</taxon>
        <taxon>Bacteroidota</taxon>
        <taxon>Sphingobacteriia</taxon>
        <taxon>Sphingobacteriales</taxon>
        <taxon>Sphingobacteriaceae</taxon>
        <taxon>Pedobacter</taxon>
    </lineage>
</organism>
<evidence type="ECO:0000313" key="1">
    <source>
        <dbReference type="EMBL" id="TKB97899.1"/>
    </source>
</evidence>
<protein>
    <recommendedName>
        <fullName evidence="3">Histidine kinase/HSP90-like ATPase domain-containing protein</fullName>
    </recommendedName>
</protein>
<reference evidence="1 2" key="1">
    <citation type="submission" date="2019-04" db="EMBL/GenBank/DDBJ databases">
        <title>Pedobacter sp. AR-3-17 sp. nov., isolated from Arctic soil.</title>
        <authorList>
            <person name="Dahal R.H."/>
            <person name="Kim D.-U."/>
        </authorList>
    </citation>
    <scope>NUCLEOTIDE SEQUENCE [LARGE SCALE GENOMIC DNA]</scope>
    <source>
        <strain evidence="1 2">AR-3-17</strain>
    </source>
</reference>
<dbReference type="OrthoDB" id="947656at2"/>